<evidence type="ECO:0000256" key="8">
    <source>
        <dbReference type="ARBA" id="ARBA00023010"/>
    </source>
</evidence>
<dbReference type="AlphaFoldDB" id="A0A7W7YLS4"/>
<dbReference type="GO" id="GO:0065002">
    <property type="term" value="P:intracellular protein transmembrane transport"/>
    <property type="evidence" value="ECO:0007669"/>
    <property type="project" value="TreeGrafter"/>
</dbReference>
<dbReference type="PRINTS" id="PR01651">
    <property type="entry name" value="SECGEXPORT"/>
</dbReference>
<dbReference type="PANTHER" id="PTHR34182">
    <property type="entry name" value="PROTEIN-EXPORT MEMBRANE PROTEIN SECG"/>
    <property type="match status" value="1"/>
</dbReference>
<evidence type="ECO:0000256" key="3">
    <source>
        <dbReference type="ARBA" id="ARBA00022448"/>
    </source>
</evidence>
<comment type="subcellular location">
    <subcellularLocation>
        <location evidence="1 10">Cell membrane</location>
        <topology evidence="1 10">Multi-pass membrane protein</topology>
    </subcellularLocation>
</comment>
<keyword evidence="13" id="KW-1185">Reference proteome</keyword>
<comment type="caution">
    <text evidence="12">The sequence shown here is derived from an EMBL/GenBank/DDBJ whole genome shotgun (WGS) entry which is preliminary data.</text>
</comment>
<keyword evidence="4 10" id="KW-1003">Cell membrane</keyword>
<evidence type="ECO:0000256" key="11">
    <source>
        <dbReference type="SAM" id="MobiDB-lite"/>
    </source>
</evidence>
<dbReference type="NCBIfam" id="TIGR00810">
    <property type="entry name" value="secG"/>
    <property type="match status" value="1"/>
</dbReference>
<feature type="compositionally biased region" description="Pro residues" evidence="11">
    <location>
        <begin position="179"/>
        <end position="208"/>
    </location>
</feature>
<dbReference type="PANTHER" id="PTHR34182:SF1">
    <property type="entry name" value="PROTEIN-EXPORT MEMBRANE PROTEIN SECG"/>
    <property type="match status" value="1"/>
</dbReference>
<name>A0A7W7YLS4_9BACT</name>
<sequence length="208" mass="20431">MVDILIGTLTVVEVLVCFLLILIVLMQRPKQEGLGASFGDGMMSQIAGAQTTNVLQKFTVYLAVALFVLTLSLALLVTRKQSQKANARIFDAPPPAAAPAEAPKVEVTPAAPGAPAATTPATPAPATPAAEAPKPATPAPAAEAPKAPEPAKPAMKEPGEAAAPAPAAATTPAVEAPKPAAPAAPAPAAPAPAAPSAPATPAPAAPNP</sequence>
<dbReference type="Pfam" id="PF03840">
    <property type="entry name" value="SecG"/>
    <property type="match status" value="1"/>
</dbReference>
<keyword evidence="6 10" id="KW-0653">Protein transport</keyword>
<dbReference type="GO" id="GO:0015450">
    <property type="term" value="F:protein-transporting ATPase activity"/>
    <property type="evidence" value="ECO:0007669"/>
    <property type="project" value="UniProtKB-UniRule"/>
</dbReference>
<keyword evidence="7 10" id="KW-1133">Transmembrane helix</keyword>
<feature type="compositionally biased region" description="Low complexity" evidence="11">
    <location>
        <begin position="127"/>
        <end position="145"/>
    </location>
</feature>
<evidence type="ECO:0000256" key="2">
    <source>
        <dbReference type="ARBA" id="ARBA00008445"/>
    </source>
</evidence>
<feature type="transmembrane region" description="Helical" evidence="10">
    <location>
        <begin position="58"/>
        <end position="78"/>
    </location>
</feature>
<keyword evidence="3 10" id="KW-0813">Transport</keyword>
<gene>
    <name evidence="12" type="ORF">HNQ64_002640</name>
</gene>
<evidence type="ECO:0000313" key="13">
    <source>
        <dbReference type="Proteomes" id="UP000534294"/>
    </source>
</evidence>
<reference evidence="12 13" key="1">
    <citation type="submission" date="2020-08" db="EMBL/GenBank/DDBJ databases">
        <title>Genomic Encyclopedia of Type Strains, Phase IV (KMG-IV): sequencing the most valuable type-strain genomes for metagenomic binning, comparative biology and taxonomic classification.</title>
        <authorList>
            <person name="Goeker M."/>
        </authorList>
    </citation>
    <scope>NUCLEOTIDE SEQUENCE [LARGE SCALE GENOMIC DNA]</scope>
    <source>
        <strain evidence="12 13">DSM 12251</strain>
    </source>
</reference>
<dbReference type="InterPro" id="IPR004692">
    <property type="entry name" value="SecG"/>
</dbReference>
<dbReference type="GO" id="GO:0043952">
    <property type="term" value="P:protein transport by the Sec complex"/>
    <property type="evidence" value="ECO:0007669"/>
    <property type="project" value="TreeGrafter"/>
</dbReference>
<dbReference type="Proteomes" id="UP000534294">
    <property type="component" value="Unassembled WGS sequence"/>
</dbReference>
<evidence type="ECO:0000256" key="9">
    <source>
        <dbReference type="ARBA" id="ARBA00023136"/>
    </source>
</evidence>
<keyword evidence="5 10" id="KW-0812">Transmembrane</keyword>
<evidence type="ECO:0000256" key="10">
    <source>
        <dbReference type="RuleBase" id="RU365087"/>
    </source>
</evidence>
<feature type="region of interest" description="Disordered" evidence="11">
    <location>
        <begin position="109"/>
        <end position="208"/>
    </location>
</feature>
<keyword evidence="8 10" id="KW-0811">Translocation</keyword>
<evidence type="ECO:0000256" key="1">
    <source>
        <dbReference type="ARBA" id="ARBA00004651"/>
    </source>
</evidence>
<evidence type="ECO:0000256" key="4">
    <source>
        <dbReference type="ARBA" id="ARBA00022475"/>
    </source>
</evidence>
<feature type="compositionally biased region" description="Low complexity" evidence="11">
    <location>
        <begin position="160"/>
        <end position="178"/>
    </location>
</feature>
<organism evidence="12 13">
    <name type="scientific">Prosthecobacter dejongeii</name>
    <dbReference type="NCBI Taxonomy" id="48465"/>
    <lineage>
        <taxon>Bacteria</taxon>
        <taxon>Pseudomonadati</taxon>
        <taxon>Verrucomicrobiota</taxon>
        <taxon>Verrucomicrobiia</taxon>
        <taxon>Verrucomicrobiales</taxon>
        <taxon>Verrucomicrobiaceae</taxon>
        <taxon>Prosthecobacter</taxon>
    </lineage>
</organism>
<evidence type="ECO:0000256" key="5">
    <source>
        <dbReference type="ARBA" id="ARBA00022692"/>
    </source>
</evidence>
<evidence type="ECO:0000313" key="12">
    <source>
        <dbReference type="EMBL" id="MBB5038377.1"/>
    </source>
</evidence>
<dbReference type="EMBL" id="JACHIF010000005">
    <property type="protein sequence ID" value="MBB5038377.1"/>
    <property type="molecule type" value="Genomic_DNA"/>
</dbReference>
<proteinExistence type="inferred from homology"/>
<evidence type="ECO:0000256" key="6">
    <source>
        <dbReference type="ARBA" id="ARBA00022927"/>
    </source>
</evidence>
<comment type="function">
    <text evidence="10">Involved in protein export. Participates in an early event of protein translocation.</text>
</comment>
<feature type="transmembrane region" description="Helical" evidence="10">
    <location>
        <begin position="6"/>
        <end position="26"/>
    </location>
</feature>
<dbReference type="GO" id="GO:0005886">
    <property type="term" value="C:plasma membrane"/>
    <property type="evidence" value="ECO:0007669"/>
    <property type="project" value="UniProtKB-SubCell"/>
</dbReference>
<dbReference type="GO" id="GO:0009306">
    <property type="term" value="P:protein secretion"/>
    <property type="evidence" value="ECO:0007669"/>
    <property type="project" value="UniProtKB-UniRule"/>
</dbReference>
<feature type="compositionally biased region" description="Low complexity" evidence="11">
    <location>
        <begin position="109"/>
        <end position="121"/>
    </location>
</feature>
<dbReference type="RefSeq" id="WP_184209148.1">
    <property type="nucleotide sequence ID" value="NZ_JACHIF010000005.1"/>
</dbReference>
<comment type="similarity">
    <text evidence="2 10">Belongs to the SecG family.</text>
</comment>
<accession>A0A7W7YLS4</accession>
<protein>
    <recommendedName>
        <fullName evidence="10">Protein-export membrane protein SecG</fullName>
    </recommendedName>
</protein>
<evidence type="ECO:0000256" key="7">
    <source>
        <dbReference type="ARBA" id="ARBA00022989"/>
    </source>
</evidence>
<keyword evidence="9 10" id="KW-0472">Membrane</keyword>